<dbReference type="PROSITE" id="PS51257">
    <property type="entry name" value="PROKAR_LIPOPROTEIN"/>
    <property type="match status" value="1"/>
</dbReference>
<dbReference type="InterPro" id="IPR016186">
    <property type="entry name" value="C-type_lectin-like/link_sf"/>
</dbReference>
<dbReference type="RefSeq" id="XP_019615406.1">
    <property type="nucleotide sequence ID" value="XM_019759847.1"/>
</dbReference>
<accession>A0A6P4YEN2</accession>
<dbReference type="SMART" id="SM00445">
    <property type="entry name" value="LINK"/>
    <property type="match status" value="1"/>
</dbReference>
<evidence type="ECO:0000313" key="7">
    <source>
        <dbReference type="Proteomes" id="UP000515135"/>
    </source>
</evidence>
<comment type="subcellular location">
    <subcellularLocation>
        <location evidence="1">Secreted</location>
    </subcellularLocation>
</comment>
<feature type="domain" description="Link" evidence="6">
    <location>
        <begin position="140"/>
        <end position="229"/>
    </location>
</feature>
<evidence type="ECO:0000256" key="2">
    <source>
        <dbReference type="ARBA" id="ARBA00022525"/>
    </source>
</evidence>
<evidence type="ECO:0000256" key="4">
    <source>
        <dbReference type="ARBA" id="ARBA00023157"/>
    </source>
</evidence>
<dbReference type="GO" id="GO:0002052">
    <property type="term" value="P:positive regulation of neuroblast proliferation"/>
    <property type="evidence" value="ECO:0007669"/>
    <property type="project" value="TreeGrafter"/>
</dbReference>
<evidence type="ECO:0000313" key="8">
    <source>
        <dbReference type="RefSeq" id="XP_019615406.1"/>
    </source>
</evidence>
<dbReference type="AlphaFoldDB" id="A0A6P4YEN2"/>
<dbReference type="OrthoDB" id="5359219at2759"/>
<keyword evidence="3" id="KW-0677">Repeat</keyword>
<protein>
    <submittedName>
        <fullName evidence="8">Aggrecan core protein-like</fullName>
    </submittedName>
</protein>
<dbReference type="GO" id="GO:0072534">
    <property type="term" value="C:perineuronal net"/>
    <property type="evidence" value="ECO:0007669"/>
    <property type="project" value="TreeGrafter"/>
</dbReference>
<dbReference type="Pfam" id="PF00193">
    <property type="entry name" value="Xlink"/>
    <property type="match status" value="1"/>
</dbReference>
<name>A0A6P4YEN2_BRABE</name>
<dbReference type="FunFam" id="3.10.100.10:FF:000143">
    <property type="entry name" value="Uncharacterized protein"/>
    <property type="match status" value="1"/>
</dbReference>
<organism evidence="7 8">
    <name type="scientific">Branchiostoma belcheri</name>
    <name type="common">Amphioxus</name>
    <dbReference type="NCBI Taxonomy" id="7741"/>
    <lineage>
        <taxon>Eukaryota</taxon>
        <taxon>Metazoa</taxon>
        <taxon>Chordata</taxon>
        <taxon>Cephalochordata</taxon>
        <taxon>Leptocardii</taxon>
        <taxon>Amphioxiformes</taxon>
        <taxon>Branchiostomatidae</taxon>
        <taxon>Branchiostoma</taxon>
    </lineage>
</organism>
<keyword evidence="5" id="KW-0732">Signal</keyword>
<dbReference type="GO" id="GO:0005615">
    <property type="term" value="C:extracellular space"/>
    <property type="evidence" value="ECO:0007669"/>
    <property type="project" value="TreeGrafter"/>
</dbReference>
<dbReference type="PROSITE" id="PS01241">
    <property type="entry name" value="LINK_1"/>
    <property type="match status" value="1"/>
</dbReference>
<reference evidence="8" key="1">
    <citation type="submission" date="2025-08" db="UniProtKB">
        <authorList>
            <consortium name="RefSeq"/>
        </authorList>
    </citation>
    <scope>IDENTIFICATION</scope>
    <source>
        <tissue evidence="8">Gonad</tissue>
    </source>
</reference>
<evidence type="ECO:0000256" key="5">
    <source>
        <dbReference type="SAM" id="SignalP"/>
    </source>
</evidence>
<dbReference type="GO" id="GO:0005540">
    <property type="term" value="F:hyaluronic acid binding"/>
    <property type="evidence" value="ECO:0007669"/>
    <property type="project" value="InterPro"/>
</dbReference>
<dbReference type="InterPro" id="IPR000538">
    <property type="entry name" value="Link_dom"/>
</dbReference>
<keyword evidence="4" id="KW-1015">Disulfide bond</keyword>
<evidence type="ECO:0000259" key="6">
    <source>
        <dbReference type="PROSITE" id="PS50963"/>
    </source>
</evidence>
<dbReference type="InterPro" id="IPR016187">
    <property type="entry name" value="CTDL_fold"/>
</dbReference>
<proteinExistence type="predicted"/>
<dbReference type="GO" id="GO:0010001">
    <property type="term" value="P:glial cell differentiation"/>
    <property type="evidence" value="ECO:0007669"/>
    <property type="project" value="TreeGrafter"/>
</dbReference>
<dbReference type="PANTHER" id="PTHR22804">
    <property type="entry name" value="AGGRECAN/VERSICAN PROTEOGLYCAN"/>
    <property type="match status" value="1"/>
</dbReference>
<dbReference type="GO" id="GO:0001501">
    <property type="term" value="P:skeletal system development"/>
    <property type="evidence" value="ECO:0007669"/>
    <property type="project" value="TreeGrafter"/>
</dbReference>
<dbReference type="Proteomes" id="UP000515135">
    <property type="component" value="Unplaced"/>
</dbReference>
<dbReference type="SUPFAM" id="SSF56436">
    <property type="entry name" value="C-type lectin-like"/>
    <property type="match status" value="1"/>
</dbReference>
<dbReference type="KEGG" id="bbel:109463132"/>
<dbReference type="Gene3D" id="3.10.100.10">
    <property type="entry name" value="Mannose-Binding Protein A, subunit A"/>
    <property type="match status" value="1"/>
</dbReference>
<dbReference type="GeneID" id="109463132"/>
<gene>
    <name evidence="8" type="primary">LOC109463132</name>
</gene>
<dbReference type="PROSITE" id="PS50963">
    <property type="entry name" value="LINK_2"/>
    <property type="match status" value="1"/>
</dbReference>
<dbReference type="GO" id="GO:0007417">
    <property type="term" value="P:central nervous system development"/>
    <property type="evidence" value="ECO:0007669"/>
    <property type="project" value="TreeGrafter"/>
</dbReference>
<sequence>MASARIFLSFLAFLVCCAVVSCSVQDQTVEGRTDDCLTVTYCPRTAAVCTDGALVEKVLADMLVRLGRAEQVALAQAELIKNLTERTASLEAELSALKQQSVNHTDKRCCAELQSQLTQSADLTSKIKDDLCGTSPSLGHIFQVTSPAGSYKYDYDEAVQACSEQNASLASYHQLYEAWQDGLEVCSCGWLADRTARYPMQAGRHGCGDGRKINTCEWAPNTWNAWCFKNLDICD</sequence>
<feature type="signal peptide" evidence="5">
    <location>
        <begin position="1"/>
        <end position="22"/>
    </location>
</feature>
<keyword evidence="7" id="KW-1185">Reference proteome</keyword>
<keyword evidence="2" id="KW-0964">Secreted</keyword>
<dbReference type="PANTHER" id="PTHR22804:SF54">
    <property type="match status" value="1"/>
</dbReference>
<dbReference type="GO" id="GO:0045202">
    <property type="term" value="C:synapse"/>
    <property type="evidence" value="ECO:0007669"/>
    <property type="project" value="TreeGrafter"/>
</dbReference>
<evidence type="ECO:0000256" key="3">
    <source>
        <dbReference type="ARBA" id="ARBA00022737"/>
    </source>
</evidence>
<dbReference type="PRINTS" id="PR01265">
    <property type="entry name" value="LINKMODULE"/>
</dbReference>
<evidence type="ECO:0000256" key="1">
    <source>
        <dbReference type="ARBA" id="ARBA00004613"/>
    </source>
</evidence>
<dbReference type="InterPro" id="IPR050691">
    <property type="entry name" value="Hyaluronan_bind_Proteoglycan"/>
</dbReference>
<feature type="chain" id="PRO_5028415826" evidence="5">
    <location>
        <begin position="23"/>
        <end position="235"/>
    </location>
</feature>
<dbReference type="GO" id="GO:0007155">
    <property type="term" value="P:cell adhesion"/>
    <property type="evidence" value="ECO:0007669"/>
    <property type="project" value="InterPro"/>
</dbReference>